<keyword evidence="3" id="KW-0677">Repeat</keyword>
<dbReference type="PROSITE" id="PS50831">
    <property type="entry name" value="SOHO"/>
    <property type="match status" value="1"/>
</dbReference>
<sequence length="700" mass="77662">MQSQKRVEVHDHLNCTRIIFSDEALPGNGARQHFMTPDMSQDVVVISPGLPTPPLSPFHYSSTAVSSPQKVAEVNGGGYPPRSFGSYYGPTQTNVGLSNGGVRSESFVTLPQTSASREERLIKFSGIGPVDETGMPIASRSSVNKPKDWYRSMFRQIHKKPEEPETDWRDRNLSSSPPPDSSQMDGGSAPFTLTQHGALPDWADLDDIARHPEPKSIFDFEADRGLQVENHTQSLKPESLSLYHPPRKPQSPSIEATLVSELNRFEAELDSDILGLERKLSQKQHQRRGRGEEPKLNTTGAEENIREYSSPIFPFSAVKQSTTPSFIHTDDRMMPEMDFPPKKEDKKMKAARAKFFFQAQSPKELTIQKGDIVYIHRQVDANWYEGEHHGRVGIFPTSYVEIIPPTEKPTPIKSPTYQVLEYGEAVALFNFNADLPVELSFRKGEVISIVRHVDDHWLEGRITGTTRSGIFPVNYVQVNKMPRTKPSDDFPSSPLSPSATPEPLSPGRPQHSPLSPSSHSPEPPLSAHKHSSQSRSPLSPAQRTSPKQPSTHFLYSPGITSSTSPTGTRGGALHPHSTLDTDTRSPVSPSNHVLTSPQGPGLPMNTNSHITQDGPRTLYPLPKSKVKIPFTSKSHIGSTLIPRQPYKAVYNYKPQNRDELELKEGDIVQVIEKCDDGWFVGTSERSQTFGTFPGNYVAPV</sequence>
<dbReference type="GO" id="GO:0070161">
    <property type="term" value="C:anchoring junction"/>
    <property type="evidence" value="ECO:0007669"/>
    <property type="project" value="UniProtKB-SubCell"/>
</dbReference>
<evidence type="ECO:0000256" key="6">
    <source>
        <dbReference type="SAM" id="MobiDB-lite"/>
    </source>
</evidence>
<feature type="domain" description="SH3" evidence="7">
    <location>
        <begin position="641"/>
        <end position="700"/>
    </location>
</feature>
<accession>A0A5A9NZ50</accession>
<keyword evidence="10" id="KW-1185">Reference proteome</keyword>
<dbReference type="PRINTS" id="PR00499">
    <property type="entry name" value="P67PHOX"/>
</dbReference>
<dbReference type="PANTHER" id="PTHR14167:SF54">
    <property type="entry name" value="VINEXIN"/>
    <property type="match status" value="1"/>
</dbReference>
<dbReference type="CDD" id="cd11921">
    <property type="entry name" value="SH3_Vinexin_1"/>
    <property type="match status" value="1"/>
</dbReference>
<keyword evidence="4" id="KW-0965">Cell junction</keyword>
<evidence type="ECO:0000259" key="8">
    <source>
        <dbReference type="PROSITE" id="PS50831"/>
    </source>
</evidence>
<dbReference type="Gene3D" id="2.30.30.40">
    <property type="entry name" value="SH3 Domains"/>
    <property type="match status" value="3"/>
</dbReference>
<feature type="region of interest" description="Disordered" evidence="6">
    <location>
        <begin position="157"/>
        <end position="195"/>
    </location>
</feature>
<feature type="compositionally biased region" description="Low complexity" evidence="6">
    <location>
        <begin position="509"/>
        <end position="520"/>
    </location>
</feature>
<comment type="subcellular location">
    <subcellularLocation>
        <location evidence="1">Cell junction</location>
    </subcellularLocation>
</comment>
<feature type="compositionally biased region" description="Low complexity" evidence="6">
    <location>
        <begin position="489"/>
        <end position="498"/>
    </location>
</feature>
<gene>
    <name evidence="9" type="ORF">E1301_Tti013424</name>
</gene>
<dbReference type="Pfam" id="PF14604">
    <property type="entry name" value="SH3_9"/>
    <property type="match status" value="1"/>
</dbReference>
<feature type="compositionally biased region" description="Low complexity" evidence="6">
    <location>
        <begin position="556"/>
        <end position="567"/>
    </location>
</feature>
<protein>
    <submittedName>
        <fullName evidence="9">Vinexin SH3 domain-containing protein SH3P3 SH3-containing adapter molecule 1</fullName>
    </submittedName>
</protein>
<dbReference type="InterPro" id="IPR035609">
    <property type="entry name" value="Vinexin_SH3_1"/>
</dbReference>
<evidence type="ECO:0000256" key="1">
    <source>
        <dbReference type="ARBA" id="ARBA00004282"/>
    </source>
</evidence>
<evidence type="ECO:0000256" key="3">
    <source>
        <dbReference type="ARBA" id="ARBA00022737"/>
    </source>
</evidence>
<dbReference type="InterPro" id="IPR036028">
    <property type="entry name" value="SH3-like_dom_sf"/>
</dbReference>
<evidence type="ECO:0000259" key="7">
    <source>
        <dbReference type="PROSITE" id="PS50002"/>
    </source>
</evidence>
<evidence type="ECO:0000313" key="9">
    <source>
        <dbReference type="EMBL" id="KAA0713617.1"/>
    </source>
</evidence>
<dbReference type="SMART" id="SM00459">
    <property type="entry name" value="Sorb"/>
    <property type="match status" value="1"/>
</dbReference>
<dbReference type="PRINTS" id="PR00452">
    <property type="entry name" value="SH3DOMAIN"/>
</dbReference>
<evidence type="ECO:0000256" key="5">
    <source>
        <dbReference type="PROSITE-ProRule" id="PRU00192"/>
    </source>
</evidence>
<dbReference type="Pfam" id="PF02208">
    <property type="entry name" value="Sorb"/>
    <property type="match status" value="1"/>
</dbReference>
<dbReference type="CDD" id="cd11782">
    <property type="entry name" value="SH3_Sorbs_2"/>
    <property type="match status" value="1"/>
</dbReference>
<evidence type="ECO:0000256" key="2">
    <source>
        <dbReference type="ARBA" id="ARBA00022443"/>
    </source>
</evidence>
<feature type="region of interest" description="Disordered" evidence="6">
    <location>
        <begin position="280"/>
        <end position="303"/>
    </location>
</feature>
<evidence type="ECO:0000313" key="10">
    <source>
        <dbReference type="Proteomes" id="UP000324632"/>
    </source>
</evidence>
<comment type="caution">
    <text evidence="9">The sequence shown here is derived from an EMBL/GenBank/DDBJ whole genome shotgun (WGS) entry which is preliminary data.</text>
</comment>
<reference evidence="9 10" key="1">
    <citation type="journal article" date="2019" name="Mol. Ecol. Resour.">
        <title>Chromosome-level genome assembly of Triplophysa tibetana, a fish adapted to the harsh high-altitude environment of the Tibetan Plateau.</title>
        <authorList>
            <person name="Yang X."/>
            <person name="Liu H."/>
            <person name="Ma Z."/>
            <person name="Zou Y."/>
            <person name="Zou M."/>
            <person name="Mao Y."/>
            <person name="Li X."/>
            <person name="Wang H."/>
            <person name="Chen T."/>
            <person name="Wang W."/>
            <person name="Yang R."/>
        </authorList>
    </citation>
    <scope>NUCLEOTIDE SEQUENCE [LARGE SCALE GENOMIC DNA]</scope>
    <source>
        <strain evidence="9">TTIB1903HZAU</strain>
        <tissue evidence="9">Muscle</tissue>
    </source>
</reference>
<feature type="compositionally biased region" description="Polar residues" evidence="6">
    <location>
        <begin position="584"/>
        <end position="611"/>
    </location>
</feature>
<dbReference type="SMART" id="SM00326">
    <property type="entry name" value="SH3"/>
    <property type="match status" value="3"/>
</dbReference>
<keyword evidence="2 5" id="KW-0728">SH3 domain</keyword>
<evidence type="ECO:0000256" key="4">
    <source>
        <dbReference type="ARBA" id="ARBA00022949"/>
    </source>
</evidence>
<dbReference type="Proteomes" id="UP000324632">
    <property type="component" value="Chromosome 12"/>
</dbReference>
<dbReference type="FunFam" id="2.30.30.40:FF:000001">
    <property type="entry name" value="Sorbin and SH3 domain-containing protein 1 isoform 2"/>
    <property type="match status" value="1"/>
</dbReference>
<dbReference type="Pfam" id="PF00018">
    <property type="entry name" value="SH3_1"/>
    <property type="match status" value="2"/>
</dbReference>
<proteinExistence type="predicted"/>
<feature type="domain" description="SH3" evidence="7">
    <location>
        <begin position="420"/>
        <end position="481"/>
    </location>
</feature>
<dbReference type="InterPro" id="IPR050384">
    <property type="entry name" value="Endophilin_SH3RF"/>
</dbReference>
<dbReference type="SUPFAM" id="SSF50044">
    <property type="entry name" value="SH3-domain"/>
    <property type="match status" value="3"/>
</dbReference>
<dbReference type="InterPro" id="IPR003127">
    <property type="entry name" value="SoHo_dom"/>
</dbReference>
<feature type="region of interest" description="Disordered" evidence="6">
    <location>
        <begin position="482"/>
        <end position="614"/>
    </location>
</feature>
<dbReference type="EMBL" id="SOYY01000012">
    <property type="protein sequence ID" value="KAA0713617.1"/>
    <property type="molecule type" value="Genomic_DNA"/>
</dbReference>
<feature type="compositionally biased region" description="Polar residues" evidence="6">
    <location>
        <begin position="533"/>
        <end position="553"/>
    </location>
</feature>
<organism evidence="9 10">
    <name type="scientific">Triplophysa tibetana</name>
    <dbReference type="NCBI Taxonomy" id="1572043"/>
    <lineage>
        <taxon>Eukaryota</taxon>
        <taxon>Metazoa</taxon>
        <taxon>Chordata</taxon>
        <taxon>Craniata</taxon>
        <taxon>Vertebrata</taxon>
        <taxon>Euteleostomi</taxon>
        <taxon>Actinopterygii</taxon>
        <taxon>Neopterygii</taxon>
        <taxon>Teleostei</taxon>
        <taxon>Ostariophysi</taxon>
        <taxon>Cypriniformes</taxon>
        <taxon>Nemacheilidae</taxon>
        <taxon>Triplophysa</taxon>
    </lineage>
</organism>
<dbReference type="InterPro" id="IPR001452">
    <property type="entry name" value="SH3_domain"/>
</dbReference>
<feature type="domain" description="SoHo" evidence="8">
    <location>
        <begin position="118"/>
        <end position="178"/>
    </location>
</feature>
<feature type="compositionally biased region" description="Basic and acidic residues" evidence="6">
    <location>
        <begin position="159"/>
        <end position="172"/>
    </location>
</feature>
<dbReference type="PROSITE" id="PS50002">
    <property type="entry name" value="SH3"/>
    <property type="match status" value="3"/>
</dbReference>
<feature type="domain" description="SH3" evidence="7">
    <location>
        <begin position="346"/>
        <end position="405"/>
    </location>
</feature>
<name>A0A5A9NZ50_9TELE</name>
<dbReference type="PANTHER" id="PTHR14167">
    <property type="entry name" value="SH3 DOMAIN-CONTAINING"/>
    <property type="match status" value="1"/>
</dbReference>
<dbReference type="AlphaFoldDB" id="A0A5A9NZ50"/>